<evidence type="ECO:0000313" key="1">
    <source>
        <dbReference type="EMBL" id="ANJ76258.1"/>
    </source>
</evidence>
<accession>A0A192A7E1</accession>
<evidence type="ECO:0000313" key="2">
    <source>
        <dbReference type="Proteomes" id="UP000078572"/>
    </source>
</evidence>
<organism evidence="1 2">
    <name type="scientific">Ralstonia insidiosa</name>
    <dbReference type="NCBI Taxonomy" id="190721"/>
    <lineage>
        <taxon>Bacteria</taxon>
        <taxon>Pseudomonadati</taxon>
        <taxon>Pseudomonadota</taxon>
        <taxon>Betaproteobacteria</taxon>
        <taxon>Burkholderiales</taxon>
        <taxon>Burkholderiaceae</taxon>
        <taxon>Ralstonia</taxon>
    </lineage>
</organism>
<protein>
    <submittedName>
        <fullName evidence="1">Uncharacterized protein</fullName>
    </submittedName>
</protein>
<gene>
    <name evidence="1" type="ORF">A9Y76_26995</name>
</gene>
<geneLocation type="plasmid" evidence="2">
    <name>pri-1</name>
</geneLocation>
<sequence length="65" mass="7038">MIQMCERDYKRLLEGRNALGAALAALVNAPDVATSELAPRSEVLKHARAVLAEYGAHQAFVLEST</sequence>
<keyword evidence="1" id="KW-0614">Plasmid</keyword>
<keyword evidence="2" id="KW-1185">Reference proteome</keyword>
<dbReference type="EMBL" id="CP016024">
    <property type="protein sequence ID" value="ANJ76258.1"/>
    <property type="molecule type" value="Genomic_DNA"/>
</dbReference>
<reference evidence="2" key="1">
    <citation type="submission" date="2016-06" db="EMBL/GenBank/DDBJ databases">
        <authorList>
            <person name="Xu Y."/>
            <person name="Nagy A."/>
            <person name="Yan X."/>
            <person name="Kim S.W."/>
            <person name="Haley B."/>
            <person name="Liu N.T."/>
            <person name="Nou X."/>
        </authorList>
    </citation>
    <scope>NUCLEOTIDE SEQUENCE [LARGE SCALE GENOMIC DNA]</scope>
    <source>
        <strain evidence="2">ATCC 49129</strain>
        <plasmid evidence="2">pri-1</plasmid>
    </source>
</reference>
<name>A0A192A7E1_9RALS</name>
<proteinExistence type="predicted"/>
<dbReference type="Proteomes" id="UP000078572">
    <property type="component" value="Plasmid pRI-1"/>
</dbReference>
<dbReference type="AlphaFoldDB" id="A0A192A7E1"/>